<dbReference type="InterPro" id="IPR050236">
    <property type="entry name" value="Ser_Thr_kinase_AGC"/>
</dbReference>
<dbReference type="InterPro" id="IPR000719">
    <property type="entry name" value="Prot_kinase_dom"/>
</dbReference>
<dbReference type="PROSITE" id="PS00108">
    <property type="entry name" value="PROTEIN_KINASE_ST"/>
    <property type="match status" value="1"/>
</dbReference>
<evidence type="ECO:0000256" key="1">
    <source>
        <dbReference type="ARBA" id="ARBA00012513"/>
    </source>
</evidence>
<organism evidence="13 14">
    <name type="scientific">Pseudallescheria apiosperma</name>
    <name type="common">Scedosporium apiospermum</name>
    <dbReference type="NCBI Taxonomy" id="563466"/>
    <lineage>
        <taxon>Eukaryota</taxon>
        <taxon>Fungi</taxon>
        <taxon>Dikarya</taxon>
        <taxon>Ascomycota</taxon>
        <taxon>Pezizomycotina</taxon>
        <taxon>Sordariomycetes</taxon>
        <taxon>Hypocreomycetidae</taxon>
        <taxon>Microascales</taxon>
        <taxon>Microascaceae</taxon>
        <taxon>Scedosporium</taxon>
    </lineage>
</organism>
<dbReference type="RefSeq" id="XP_016643933.1">
    <property type="nucleotide sequence ID" value="XM_016785927.1"/>
</dbReference>
<evidence type="ECO:0000313" key="14">
    <source>
        <dbReference type="Proteomes" id="UP000028545"/>
    </source>
</evidence>
<dbReference type="EMBL" id="JOWA01000088">
    <property type="protein sequence ID" value="KEZ44134.1"/>
    <property type="molecule type" value="Genomic_DNA"/>
</dbReference>
<gene>
    <name evidence="13" type="ORF">SAPIO_CDS3053</name>
</gene>
<evidence type="ECO:0000256" key="2">
    <source>
        <dbReference type="ARBA" id="ARBA00022527"/>
    </source>
</evidence>
<keyword evidence="6 9" id="KW-0067">ATP-binding</keyword>
<dbReference type="InterPro" id="IPR000961">
    <property type="entry name" value="AGC-kinase_C"/>
</dbReference>
<dbReference type="Proteomes" id="UP000028545">
    <property type="component" value="Unassembled WGS sequence"/>
</dbReference>
<dbReference type="VEuPathDB" id="FungiDB:SAPIO_CDS3053"/>
<dbReference type="EC" id="2.7.11.1" evidence="1"/>
<dbReference type="HOGENOM" id="CLU_000288_19_1_1"/>
<feature type="domain" description="Protein kinase" evidence="11">
    <location>
        <begin position="252"/>
        <end position="680"/>
    </location>
</feature>
<keyword evidence="5" id="KW-0418">Kinase</keyword>
<dbReference type="PROSITE" id="PS51285">
    <property type="entry name" value="AGC_KINASE_CTER"/>
    <property type="match status" value="1"/>
</dbReference>
<dbReference type="Gene3D" id="1.10.510.10">
    <property type="entry name" value="Transferase(Phosphotransferase) domain 1"/>
    <property type="match status" value="1"/>
</dbReference>
<evidence type="ECO:0000313" key="13">
    <source>
        <dbReference type="EMBL" id="KEZ44134.1"/>
    </source>
</evidence>
<dbReference type="SUPFAM" id="SSF56112">
    <property type="entry name" value="Protein kinase-like (PK-like)"/>
    <property type="match status" value="1"/>
</dbReference>
<dbReference type="PANTHER" id="PTHR24356:SF400">
    <property type="entry name" value="SERINE_THREONINE-PROTEIN KINASE CBK1"/>
    <property type="match status" value="1"/>
</dbReference>
<dbReference type="OMA" id="LRWIHRD"/>
<keyword evidence="2" id="KW-0723">Serine/threonine-protein kinase</keyword>
<dbReference type="GO" id="GO:0004674">
    <property type="term" value="F:protein serine/threonine kinase activity"/>
    <property type="evidence" value="ECO:0007669"/>
    <property type="project" value="UniProtKB-KW"/>
</dbReference>
<dbReference type="InterPro" id="IPR011009">
    <property type="entry name" value="Kinase-like_dom_sf"/>
</dbReference>
<dbReference type="Gene3D" id="3.30.200.20">
    <property type="entry name" value="Phosphorylase Kinase, domain 1"/>
    <property type="match status" value="1"/>
</dbReference>
<comment type="caution">
    <text evidence="13">The sequence shown here is derived from an EMBL/GenBank/DDBJ whole genome shotgun (WGS) entry which is preliminary data.</text>
</comment>
<protein>
    <recommendedName>
        <fullName evidence="1">non-specific serine/threonine protein kinase</fullName>
        <ecNumber evidence="1">2.7.11.1</ecNumber>
    </recommendedName>
</protein>
<evidence type="ECO:0000256" key="5">
    <source>
        <dbReference type="ARBA" id="ARBA00022777"/>
    </source>
</evidence>
<dbReference type="PROSITE" id="PS50011">
    <property type="entry name" value="PROTEIN_KINASE_DOM"/>
    <property type="match status" value="1"/>
</dbReference>
<name>A0A084G9X2_PSEDA</name>
<comment type="catalytic activity">
    <reaction evidence="8">
        <text>L-seryl-[protein] + ATP = O-phospho-L-seryl-[protein] + ADP + H(+)</text>
        <dbReference type="Rhea" id="RHEA:17989"/>
        <dbReference type="Rhea" id="RHEA-COMP:9863"/>
        <dbReference type="Rhea" id="RHEA-COMP:11604"/>
        <dbReference type="ChEBI" id="CHEBI:15378"/>
        <dbReference type="ChEBI" id="CHEBI:29999"/>
        <dbReference type="ChEBI" id="CHEBI:30616"/>
        <dbReference type="ChEBI" id="CHEBI:83421"/>
        <dbReference type="ChEBI" id="CHEBI:456216"/>
        <dbReference type="EC" id="2.7.11.1"/>
    </reaction>
</comment>
<evidence type="ECO:0000259" key="11">
    <source>
        <dbReference type="PROSITE" id="PS50011"/>
    </source>
</evidence>
<dbReference type="AlphaFoldDB" id="A0A084G9X2"/>
<dbReference type="KEGG" id="sapo:SAPIO_CDS3053"/>
<evidence type="ECO:0000256" key="9">
    <source>
        <dbReference type="PROSITE-ProRule" id="PRU10141"/>
    </source>
</evidence>
<evidence type="ECO:0000259" key="12">
    <source>
        <dbReference type="PROSITE" id="PS51285"/>
    </source>
</evidence>
<dbReference type="InterPro" id="IPR017441">
    <property type="entry name" value="Protein_kinase_ATP_BS"/>
</dbReference>
<feature type="compositionally biased region" description="Low complexity" evidence="10">
    <location>
        <begin position="81"/>
        <end position="90"/>
    </location>
</feature>
<feature type="domain" description="AGC-kinase C-terminal" evidence="12">
    <location>
        <begin position="550"/>
        <end position="613"/>
    </location>
</feature>
<dbReference type="PANTHER" id="PTHR24356">
    <property type="entry name" value="SERINE/THREONINE-PROTEIN KINASE"/>
    <property type="match status" value="1"/>
</dbReference>
<dbReference type="PROSITE" id="PS00107">
    <property type="entry name" value="PROTEIN_KINASE_ATP"/>
    <property type="match status" value="1"/>
</dbReference>
<dbReference type="GeneID" id="27722125"/>
<accession>A0A084G9X2</accession>
<sequence>MGRSNDSLPALEFAPPHSLRGKVPLAKIKTTPHPYLPLPPTPAAHEPTSDCNSTVVICKPPSKNGSQTALGHETVVSPWAPSVMSSSSPSTDLSGTFSPIPDDTTTTTKTSVDSRIFPSSPERTASSEKAKSIARKTTGASTSELSGLGTIQESPVNRVRPTIETVERASAAKVYLETYFHELLSRPTLRELCRQHLESNLVQSDMHLEQKENLRKAFNSQWTWHLRELRSLKTKSERSAGGQLSGSCVDDFETLKLLGKGSFGVVKLVSEKPKPENSFRKQVYAMKVIRKSDMIRSSQEGHLRAERDLLVMAEGSNWIVPLFASFQDEKNLYLVMDYMPGGDFLCLLIRENVLPESVTRFYIAEMILCVEEAHRLGCIHRDVKPDNFLISSSGHLKISDFGLAFDGHWSHDTGYYSFQRYSLLRQLGIAIDGDDSDKADKFALQKQLRFAGRGKYDRERYGDYEPLLSWRERCGNRVAANSVVGTRQYMAPEVLRGTGYDGRLIQEPQTRLSSYRYRRKDERIPIPRLVGTPYVFAGDGEDIKAHRWFRNIPWHRLHLETPPFIPQTRTIDDTRYFEDDGRISDWSSTVASSNKEPPIGLAEVQALLPGMREQVHAFAAKLVGSPYDPRTIDKKMDEEKGLFSREREVLKQFVHVYGRKDKKRPRDPLMRDPKTKHAVLAHRRQTAFLGYSWRRRRAYGYNFAYKSDMATARRFAGGGRTDGERVSAREPMQNGVAGCRCEENPTPLTRDGHVGG</sequence>
<evidence type="ECO:0000256" key="3">
    <source>
        <dbReference type="ARBA" id="ARBA00022679"/>
    </source>
</evidence>
<dbReference type="SMART" id="SM00220">
    <property type="entry name" value="S_TKc"/>
    <property type="match status" value="1"/>
</dbReference>
<dbReference type="Pfam" id="PF00069">
    <property type="entry name" value="Pkinase"/>
    <property type="match status" value="1"/>
</dbReference>
<keyword evidence="14" id="KW-1185">Reference proteome</keyword>
<evidence type="ECO:0000256" key="4">
    <source>
        <dbReference type="ARBA" id="ARBA00022741"/>
    </source>
</evidence>
<evidence type="ECO:0000256" key="8">
    <source>
        <dbReference type="ARBA" id="ARBA00048679"/>
    </source>
</evidence>
<keyword evidence="4 9" id="KW-0547">Nucleotide-binding</keyword>
<evidence type="ECO:0000256" key="10">
    <source>
        <dbReference type="SAM" id="MobiDB-lite"/>
    </source>
</evidence>
<dbReference type="InterPro" id="IPR008271">
    <property type="entry name" value="Ser/Thr_kinase_AS"/>
</dbReference>
<evidence type="ECO:0000256" key="6">
    <source>
        <dbReference type="ARBA" id="ARBA00022840"/>
    </source>
</evidence>
<evidence type="ECO:0000256" key="7">
    <source>
        <dbReference type="ARBA" id="ARBA00047899"/>
    </source>
</evidence>
<keyword evidence="3" id="KW-0808">Transferase</keyword>
<dbReference type="GO" id="GO:0035556">
    <property type="term" value="P:intracellular signal transduction"/>
    <property type="evidence" value="ECO:0007669"/>
    <property type="project" value="TreeGrafter"/>
</dbReference>
<dbReference type="GO" id="GO:0005524">
    <property type="term" value="F:ATP binding"/>
    <property type="evidence" value="ECO:0007669"/>
    <property type="project" value="UniProtKB-UniRule"/>
</dbReference>
<comment type="catalytic activity">
    <reaction evidence="7">
        <text>L-threonyl-[protein] + ATP = O-phospho-L-threonyl-[protein] + ADP + H(+)</text>
        <dbReference type="Rhea" id="RHEA:46608"/>
        <dbReference type="Rhea" id="RHEA-COMP:11060"/>
        <dbReference type="Rhea" id="RHEA-COMP:11605"/>
        <dbReference type="ChEBI" id="CHEBI:15378"/>
        <dbReference type="ChEBI" id="CHEBI:30013"/>
        <dbReference type="ChEBI" id="CHEBI:30616"/>
        <dbReference type="ChEBI" id="CHEBI:61977"/>
        <dbReference type="ChEBI" id="CHEBI:456216"/>
        <dbReference type="EC" id="2.7.11.1"/>
    </reaction>
</comment>
<feature type="binding site" evidence="9">
    <location>
        <position position="291"/>
    </location>
    <ligand>
        <name>ATP</name>
        <dbReference type="ChEBI" id="CHEBI:30616"/>
    </ligand>
</feature>
<reference evidence="13 14" key="1">
    <citation type="journal article" date="2014" name="Genome Announc.">
        <title>Draft genome sequence of the pathogenic fungus Scedosporium apiospermum.</title>
        <authorList>
            <person name="Vandeputte P."/>
            <person name="Ghamrawi S."/>
            <person name="Rechenmann M."/>
            <person name="Iltis A."/>
            <person name="Giraud S."/>
            <person name="Fleury M."/>
            <person name="Thornton C."/>
            <person name="Delhaes L."/>
            <person name="Meyer W."/>
            <person name="Papon N."/>
            <person name="Bouchara J.P."/>
        </authorList>
    </citation>
    <scope>NUCLEOTIDE SEQUENCE [LARGE SCALE GENOMIC DNA]</scope>
    <source>
        <strain evidence="13 14">IHEM 14462</strain>
    </source>
</reference>
<dbReference type="OrthoDB" id="3638488at2759"/>
<feature type="compositionally biased region" description="Polar residues" evidence="10">
    <location>
        <begin position="138"/>
        <end position="147"/>
    </location>
</feature>
<feature type="region of interest" description="Disordered" evidence="10">
    <location>
        <begin position="81"/>
        <end position="147"/>
    </location>
</feature>
<proteinExistence type="predicted"/>